<comment type="caution">
    <text evidence="6">The sequence shown here is derived from an EMBL/GenBank/DDBJ whole genome shotgun (WGS) entry which is preliminary data.</text>
</comment>
<keyword evidence="4" id="KW-1133">Transmembrane helix</keyword>
<evidence type="ECO:0000256" key="3">
    <source>
        <dbReference type="ARBA" id="ARBA00023277"/>
    </source>
</evidence>
<feature type="transmembrane region" description="Helical" evidence="4">
    <location>
        <begin position="64"/>
        <end position="84"/>
    </location>
</feature>
<dbReference type="PANTHER" id="PTHR10091">
    <property type="entry name" value="ALDOSE-1-EPIMERASE"/>
    <property type="match status" value="1"/>
</dbReference>
<dbReference type="GO" id="GO:0004034">
    <property type="term" value="F:aldose 1-epimerase activity"/>
    <property type="evidence" value="ECO:0007669"/>
    <property type="project" value="TreeGrafter"/>
</dbReference>
<gene>
    <name evidence="6" type="ORF">RHSIM_RhsimUnG0099200</name>
</gene>
<keyword evidence="3" id="KW-0119">Carbohydrate metabolism</keyword>
<protein>
    <recommendedName>
        <fullName evidence="8">Aldose 1-epimerase</fullName>
    </recommendedName>
</protein>
<proteinExistence type="inferred from homology"/>
<evidence type="ECO:0000313" key="7">
    <source>
        <dbReference type="Proteomes" id="UP000626092"/>
    </source>
</evidence>
<dbReference type="PANTHER" id="PTHR10091:SF3">
    <property type="entry name" value="ALDOSE 1-EPIMERASE"/>
    <property type="match status" value="1"/>
</dbReference>
<evidence type="ECO:0000256" key="2">
    <source>
        <dbReference type="ARBA" id="ARBA00023235"/>
    </source>
</evidence>
<accession>A0A834L4J0</accession>
<keyword evidence="4" id="KW-0812">Transmembrane</keyword>
<evidence type="ECO:0000256" key="4">
    <source>
        <dbReference type="SAM" id="Phobius"/>
    </source>
</evidence>
<feature type="chain" id="PRO_5032698464" description="Aldose 1-epimerase" evidence="5">
    <location>
        <begin position="26"/>
        <end position="657"/>
    </location>
</feature>
<dbReference type="CDD" id="cd09019">
    <property type="entry name" value="galactose_mutarotase_like"/>
    <property type="match status" value="2"/>
</dbReference>
<sequence>MTMGKTYVFCCYVLLVLWGASTSNGAEEEEAVGVYELKRGDFTVKLTNFGATVLSVVLPDKNGAFPSPFLFFILFILFVVSFSLNGKLDDVVLGFETIDEYKSDKTYFGNIVGRVANRIRGAQFTLNGKHYQLVPNEGDNMLHGGPKGFSEVVWKVKTHKADSHVTFTYQSCDGEQGFPGDLDVMVTYMLIETNKLGIKMEAKALNKATPVNLASHTYWNLGGHGSGNILSHNLTLFAPDITPVDDELLPTGQIASVKGTAYDFRRSRPIGSMFNELTDGYDINYVVDTEGGNKHLKKVAVVKEGKSGRMMELWSNKPGVQFYTSNNLGHLKGKNGITYSNYAGLCLETQGFPDSVNHPNFPSQIVNPGETYKHVMSDKTYFGNIVGRVANRIQVAQFTLNGKYYQLVPNEGDNMLHGGPKGFSEVVWKVKTHKADSHVTFTYQSFDCEQGFPGDLDVMVTYMLIETNKLGIKMEAKALNKATPVNLASHTYWNLGSHGSGNILSHNLTLFAPDITPVDDELLPTGQIASVKGTAYDFRWSRPIGSMFNELTDGYDINYVVDTEGGNEHLKKVAVVKEGKSGRMMELWSNKPGVQFYTSNNLGPLKGKNGITYSNYAGLCLETQGFPDSVNHPNFPSQIVNPGETYKHVMVYRFTAN</sequence>
<feature type="signal peptide" evidence="5">
    <location>
        <begin position="1"/>
        <end position="25"/>
    </location>
</feature>
<evidence type="ECO:0000313" key="6">
    <source>
        <dbReference type="EMBL" id="KAF7114122.1"/>
    </source>
</evidence>
<dbReference type="InterPro" id="IPR014718">
    <property type="entry name" value="GH-type_carb-bd"/>
</dbReference>
<dbReference type="EMBL" id="WJXA01000239">
    <property type="protein sequence ID" value="KAF7114122.1"/>
    <property type="molecule type" value="Genomic_DNA"/>
</dbReference>
<dbReference type="GO" id="GO:0030246">
    <property type="term" value="F:carbohydrate binding"/>
    <property type="evidence" value="ECO:0007669"/>
    <property type="project" value="InterPro"/>
</dbReference>
<dbReference type="Gene3D" id="2.70.98.10">
    <property type="match status" value="2"/>
</dbReference>
<comment type="similarity">
    <text evidence="1">Belongs to the aldose epimerase family.</text>
</comment>
<dbReference type="AlphaFoldDB" id="A0A834L4J0"/>
<dbReference type="InterPro" id="IPR047215">
    <property type="entry name" value="Galactose_mutarotase-like"/>
</dbReference>
<dbReference type="InterPro" id="IPR011013">
    <property type="entry name" value="Gal_mutarotase_sf_dom"/>
</dbReference>
<keyword evidence="2" id="KW-0413">Isomerase</keyword>
<keyword evidence="5" id="KW-0732">Signal</keyword>
<organism evidence="6 7">
    <name type="scientific">Rhododendron simsii</name>
    <name type="common">Sims's rhododendron</name>
    <dbReference type="NCBI Taxonomy" id="118357"/>
    <lineage>
        <taxon>Eukaryota</taxon>
        <taxon>Viridiplantae</taxon>
        <taxon>Streptophyta</taxon>
        <taxon>Embryophyta</taxon>
        <taxon>Tracheophyta</taxon>
        <taxon>Spermatophyta</taxon>
        <taxon>Magnoliopsida</taxon>
        <taxon>eudicotyledons</taxon>
        <taxon>Gunneridae</taxon>
        <taxon>Pentapetalae</taxon>
        <taxon>asterids</taxon>
        <taxon>Ericales</taxon>
        <taxon>Ericaceae</taxon>
        <taxon>Ericoideae</taxon>
        <taxon>Rhodoreae</taxon>
        <taxon>Rhododendron</taxon>
    </lineage>
</organism>
<evidence type="ECO:0008006" key="8">
    <source>
        <dbReference type="Google" id="ProtNLM"/>
    </source>
</evidence>
<name>A0A834L4J0_RHOSS</name>
<dbReference type="Proteomes" id="UP000626092">
    <property type="component" value="Unassembled WGS sequence"/>
</dbReference>
<dbReference type="GO" id="GO:0033499">
    <property type="term" value="P:galactose catabolic process via UDP-galactose, Leloir pathway"/>
    <property type="evidence" value="ECO:0007669"/>
    <property type="project" value="TreeGrafter"/>
</dbReference>
<reference evidence="6" key="1">
    <citation type="submission" date="2019-11" db="EMBL/GenBank/DDBJ databases">
        <authorList>
            <person name="Liu Y."/>
            <person name="Hou J."/>
            <person name="Li T.-Q."/>
            <person name="Guan C.-H."/>
            <person name="Wu X."/>
            <person name="Wu H.-Z."/>
            <person name="Ling F."/>
            <person name="Zhang R."/>
            <person name="Shi X.-G."/>
            <person name="Ren J.-P."/>
            <person name="Chen E.-F."/>
            <person name="Sun J.-M."/>
        </authorList>
    </citation>
    <scope>NUCLEOTIDE SEQUENCE</scope>
    <source>
        <strain evidence="6">Adult_tree_wgs_1</strain>
        <tissue evidence="6">Leaves</tissue>
    </source>
</reference>
<dbReference type="InterPro" id="IPR008183">
    <property type="entry name" value="Aldose_1/G6P_1-epimerase"/>
</dbReference>
<dbReference type="SUPFAM" id="SSF74650">
    <property type="entry name" value="Galactose mutarotase-like"/>
    <property type="match status" value="2"/>
</dbReference>
<dbReference type="OrthoDB" id="274691at2759"/>
<keyword evidence="7" id="KW-1185">Reference proteome</keyword>
<dbReference type="Pfam" id="PF01263">
    <property type="entry name" value="Aldose_epim"/>
    <property type="match status" value="2"/>
</dbReference>
<evidence type="ECO:0000256" key="1">
    <source>
        <dbReference type="ARBA" id="ARBA00006206"/>
    </source>
</evidence>
<dbReference type="GO" id="GO:0006006">
    <property type="term" value="P:glucose metabolic process"/>
    <property type="evidence" value="ECO:0007669"/>
    <property type="project" value="TreeGrafter"/>
</dbReference>
<evidence type="ECO:0000256" key="5">
    <source>
        <dbReference type="SAM" id="SignalP"/>
    </source>
</evidence>
<keyword evidence="4" id="KW-0472">Membrane</keyword>
<dbReference type="NCBIfam" id="NF008277">
    <property type="entry name" value="PRK11055.1"/>
    <property type="match status" value="2"/>
</dbReference>